<dbReference type="GO" id="GO:0005737">
    <property type="term" value="C:cytoplasm"/>
    <property type="evidence" value="ECO:0007669"/>
    <property type="project" value="TreeGrafter"/>
</dbReference>
<organism evidence="12 13">
    <name type="scientific">Adiantum capillus-veneris</name>
    <name type="common">Maidenhair fern</name>
    <dbReference type="NCBI Taxonomy" id="13818"/>
    <lineage>
        <taxon>Eukaryota</taxon>
        <taxon>Viridiplantae</taxon>
        <taxon>Streptophyta</taxon>
        <taxon>Embryophyta</taxon>
        <taxon>Tracheophyta</taxon>
        <taxon>Polypodiopsida</taxon>
        <taxon>Polypodiidae</taxon>
        <taxon>Polypodiales</taxon>
        <taxon>Pteridineae</taxon>
        <taxon>Pteridaceae</taxon>
        <taxon>Vittarioideae</taxon>
        <taxon>Adiantum</taxon>
    </lineage>
</organism>
<evidence type="ECO:0000256" key="3">
    <source>
        <dbReference type="ARBA" id="ARBA00011245"/>
    </source>
</evidence>
<dbReference type="InterPro" id="IPR008656">
    <property type="entry name" value="Inositol_tetrakis-P_1-kinase"/>
</dbReference>
<dbReference type="OrthoDB" id="25308at2759"/>
<dbReference type="EMBL" id="JABFUD020000008">
    <property type="protein sequence ID" value="KAI5076608.1"/>
    <property type="molecule type" value="Genomic_DNA"/>
</dbReference>
<dbReference type="GO" id="GO:0000287">
    <property type="term" value="F:magnesium ion binding"/>
    <property type="evidence" value="ECO:0007669"/>
    <property type="project" value="InterPro"/>
</dbReference>
<evidence type="ECO:0000256" key="2">
    <source>
        <dbReference type="ARBA" id="ARBA00009601"/>
    </source>
</evidence>
<evidence type="ECO:0000313" key="12">
    <source>
        <dbReference type="EMBL" id="KAI5076608.1"/>
    </source>
</evidence>
<dbReference type="GO" id="GO:0032957">
    <property type="term" value="P:inositol trisphosphate metabolic process"/>
    <property type="evidence" value="ECO:0007669"/>
    <property type="project" value="InterPro"/>
</dbReference>
<dbReference type="PANTHER" id="PTHR14217:SF1">
    <property type="entry name" value="INOSITOL-TETRAKISPHOSPHATE 1-KINASE"/>
    <property type="match status" value="1"/>
</dbReference>
<keyword evidence="5" id="KW-0808">Transferase</keyword>
<dbReference type="GO" id="GO:0052725">
    <property type="term" value="F:inositol-1,3,4-trisphosphate 6-kinase activity"/>
    <property type="evidence" value="ECO:0007669"/>
    <property type="project" value="InterPro"/>
</dbReference>
<comment type="similarity">
    <text evidence="2">Belongs to the ITPK1 family.</text>
</comment>
<dbReference type="GO" id="GO:0052726">
    <property type="term" value="F:inositol-1,3,4-trisphosphate 5-kinase activity"/>
    <property type="evidence" value="ECO:0007669"/>
    <property type="project" value="InterPro"/>
</dbReference>
<evidence type="ECO:0000256" key="9">
    <source>
        <dbReference type="ARBA" id="ARBA00022840"/>
    </source>
</evidence>
<sequence length="512" mass="57502">MSMEARKRRGGVEGVVLDASLFYATSSSAITHLERLLHRLSYSHIRLGILFRKGYNDESCAIQKERIEKCMPSGHSFDSKNTSDDRISEVLNELSLAWELHVSECVFLTPLLEAPLKSNLVSQGWHICLPSDSTDLEGLSDKTICLIQELYCQIAHISKDVGDEVIIAGYSMKWSRELDFLKRGALPIHITNKNLCFLPVNVEVSMCKQFEILDIMLHKPTDEIASVALGAQGQMQDQVIFTDAMQRALRHLSSHPQICVVDPVERILPLVDRELTQEILQGLSTLERPSSTRIRAPRYKRVLSFQNVDPLGVLKDCNLLLPVIVKPQMACGISHAHTMAVVFKEEGFLNLAVPVPSTIQEYIDHGSRLYKFYIIGEKVFYSTRKSTPNAAKLTGSASDSNIPAAIVFDSLKSLPKHFIEDDKAISDHSLPSDETDDGLDFQLVFAAAAWLREKLKLTIFGFDVVIEMNSNDHVIIDVNYFPTFKDIDDQKSIPAFWDALLKAYTLHKESQA</sequence>
<reference evidence="12" key="1">
    <citation type="submission" date="2021-01" db="EMBL/GenBank/DDBJ databases">
        <title>Adiantum capillus-veneris genome.</title>
        <authorList>
            <person name="Fang Y."/>
            <person name="Liao Q."/>
        </authorList>
    </citation>
    <scope>NUCLEOTIDE SEQUENCE</scope>
    <source>
        <strain evidence="12">H3</strain>
        <tissue evidence="12">Leaf</tissue>
    </source>
</reference>
<dbReference type="Proteomes" id="UP000886520">
    <property type="component" value="Chromosome 8"/>
</dbReference>
<keyword evidence="10" id="KW-0460">Magnesium</keyword>
<dbReference type="Pfam" id="PF05770">
    <property type="entry name" value="Ins134_P3_kin"/>
    <property type="match status" value="1"/>
</dbReference>
<dbReference type="GO" id="GO:0047325">
    <property type="term" value="F:inositol-3,4,5,6-tetrakisphosphate 1-kinase activity"/>
    <property type="evidence" value="ECO:0007669"/>
    <property type="project" value="InterPro"/>
</dbReference>
<feature type="domain" description="Inositol 1,3,4-trisphosphate 5/6-kinase ATP-grasp" evidence="11">
    <location>
        <begin position="293"/>
        <end position="489"/>
    </location>
</feature>
<evidence type="ECO:0000256" key="8">
    <source>
        <dbReference type="ARBA" id="ARBA00022777"/>
    </source>
</evidence>
<dbReference type="EC" id="2.7.1.159" evidence="4"/>
<dbReference type="PIRSF" id="PIRSF038163">
    <property type="entry name" value="ITPK_uncN"/>
    <property type="match status" value="1"/>
</dbReference>
<keyword evidence="9" id="KW-0067">ATP-binding</keyword>
<name>A0A9D4UZR9_ADICA</name>
<keyword evidence="13" id="KW-1185">Reference proteome</keyword>
<keyword evidence="6" id="KW-0479">Metal-binding</keyword>
<dbReference type="PANTHER" id="PTHR14217">
    <property type="entry name" value="INOSITOL-TETRAKISPHOSPHATE 1-KINASE"/>
    <property type="match status" value="1"/>
</dbReference>
<evidence type="ECO:0000256" key="4">
    <source>
        <dbReference type="ARBA" id="ARBA00012017"/>
    </source>
</evidence>
<dbReference type="Gene3D" id="3.30.470.20">
    <property type="entry name" value="ATP-grasp fold, B domain"/>
    <property type="match status" value="1"/>
</dbReference>
<evidence type="ECO:0000256" key="6">
    <source>
        <dbReference type="ARBA" id="ARBA00022723"/>
    </source>
</evidence>
<comment type="subunit">
    <text evidence="3">Monomer.</text>
</comment>
<protein>
    <recommendedName>
        <fullName evidence="4">inositol-1,3,4-trisphosphate 5/6-kinase</fullName>
        <ecNumber evidence="4">2.7.1.159</ecNumber>
    </recommendedName>
</protein>
<evidence type="ECO:0000259" key="11">
    <source>
        <dbReference type="Pfam" id="PF05770"/>
    </source>
</evidence>
<gene>
    <name evidence="12" type="ORF">GOP47_0008673</name>
</gene>
<dbReference type="AlphaFoldDB" id="A0A9D4UZR9"/>
<comment type="caution">
    <text evidence="12">The sequence shown here is derived from an EMBL/GenBank/DDBJ whole genome shotgun (WGS) entry which is preliminary data.</text>
</comment>
<accession>A0A9D4UZR9</accession>
<keyword evidence="7" id="KW-0547">Nucleotide-binding</keyword>
<evidence type="ECO:0000256" key="7">
    <source>
        <dbReference type="ARBA" id="ARBA00022741"/>
    </source>
</evidence>
<dbReference type="InterPro" id="IPR040464">
    <property type="entry name" value="InsP(3)kin_ATP-grasp"/>
</dbReference>
<keyword evidence="8" id="KW-0418">Kinase</keyword>
<evidence type="ECO:0000256" key="5">
    <source>
        <dbReference type="ARBA" id="ARBA00022679"/>
    </source>
</evidence>
<evidence type="ECO:0000256" key="1">
    <source>
        <dbReference type="ARBA" id="ARBA00001946"/>
    </source>
</evidence>
<dbReference type="GO" id="GO:0005524">
    <property type="term" value="F:ATP binding"/>
    <property type="evidence" value="ECO:0007669"/>
    <property type="project" value="UniProtKB-KW"/>
</dbReference>
<proteinExistence type="inferred from homology"/>
<comment type="cofactor">
    <cofactor evidence="1">
        <name>Mg(2+)</name>
        <dbReference type="ChEBI" id="CHEBI:18420"/>
    </cofactor>
</comment>
<evidence type="ECO:0000256" key="10">
    <source>
        <dbReference type="ARBA" id="ARBA00022842"/>
    </source>
</evidence>
<evidence type="ECO:0000313" key="13">
    <source>
        <dbReference type="Proteomes" id="UP000886520"/>
    </source>
</evidence>